<dbReference type="InterPro" id="IPR050778">
    <property type="entry name" value="Cueball_EGF_LRP_Nidogen"/>
</dbReference>
<feature type="region of interest" description="Disordered" evidence="11">
    <location>
        <begin position="415"/>
        <end position="441"/>
    </location>
</feature>
<keyword evidence="6 9" id="KW-1015">Disulfide bond</keyword>
<dbReference type="SUPFAM" id="SSF57196">
    <property type="entry name" value="EGF/Laminin"/>
    <property type="match status" value="2"/>
</dbReference>
<dbReference type="SMART" id="SM00179">
    <property type="entry name" value="EGF_CA"/>
    <property type="match status" value="2"/>
</dbReference>
<organism evidence="14 15">
    <name type="scientific">Priapulus caudatus</name>
    <name type="common">Priapulid worm</name>
    <dbReference type="NCBI Taxonomy" id="37621"/>
    <lineage>
        <taxon>Eukaryota</taxon>
        <taxon>Metazoa</taxon>
        <taxon>Ecdysozoa</taxon>
        <taxon>Scalidophora</taxon>
        <taxon>Priapulida</taxon>
        <taxon>Priapulimorpha</taxon>
        <taxon>Priapulimorphida</taxon>
        <taxon>Priapulidae</taxon>
        <taxon>Priapulus</taxon>
    </lineage>
</organism>
<dbReference type="Proteomes" id="UP000695022">
    <property type="component" value="Unplaced"/>
</dbReference>
<dbReference type="Gene3D" id="4.10.400.10">
    <property type="entry name" value="Low-density Lipoprotein Receptor"/>
    <property type="match status" value="1"/>
</dbReference>
<dbReference type="Pfam" id="PF14670">
    <property type="entry name" value="FXa_inhibition"/>
    <property type="match status" value="2"/>
</dbReference>
<evidence type="ECO:0000256" key="1">
    <source>
        <dbReference type="ARBA" id="ARBA00004167"/>
    </source>
</evidence>
<dbReference type="PROSITE" id="PS51120">
    <property type="entry name" value="LDLRB"/>
    <property type="match status" value="9"/>
</dbReference>
<dbReference type="Gene3D" id="2.120.10.30">
    <property type="entry name" value="TolB, C-terminal domain"/>
    <property type="match status" value="5"/>
</dbReference>
<dbReference type="PANTHER" id="PTHR46513">
    <property type="entry name" value="VITELLOGENIN RECEPTOR-LIKE PROTEIN-RELATED-RELATED"/>
    <property type="match status" value="1"/>
</dbReference>
<sequence>MFKCRTGRCIQLSWHCDQEFDCEDNSDEEDCIKRAHMNGTGIGDVVTSGLDSPGGLAVDWIGDKLFWADSGTSRIEVANLDGSSRKALIWKNLEKPRAIVVHPGEGTLYWTDWGSTPKIERAAMDGSERIVIADKSLFWPNGLTIDYAAGKLYWADAKHHVIECSNLDGSKRKSVISQGLPHPFALTIFEDQLYWTDWHTKSINKANKLTGNDISTVHKQLHFPMDIHTFHPQRQPPSLNRCGQRNGGCSHLCLPSSRAFSCACPTGFRLEADQKTCAERIDTFLLFARRSDMRRISLDTDDLMDVVLPLVDVRSAVALDWDADGRHIYWSDVTADRISRANWDGTNQEVLVSTSMESPAGLAVDWVGRKLYWTEAGLDRIEVANLDGSMRTVLVWDGLDRPRDIIVDPIGGLGESPKIEPRRPWTGSNRQTPSPANDMAPDDGVCCLIPTTRGLLVRNAGMKTIRASIWHPFGCSVWDMIYWTAAAKNVQRADSREAASHGLCAATGEFHGHTLYHAAADGDTAVPVPQGFNLVDRRPCSTELREFLIFARGTDISTISLTAPYYADVVLPIPNLRNAIAIDVDRVDKKLYWSDSILDRVQRSELDGSLVEDVIVNGLNTTDGLAVDSVGRKLYWTDMGSGRVEVANLDGSMRKVLIWQNLDSPRAIALQYQAGYMYWGNLMIECVSLDGTARQTLVANAPHPYGLTVSGDAIYWTDWQLRSIQRADKMTGLGVMTIRDNLPSLMDIHAVKLGADGVNKCGANNGGCSHLCLSAPKGFVCACPTGLLLQEDGATCDNNPSAFLLFTGRSSIRRISMDTHDNIDVYVPVPDLHNVIAIDFEAADEKLYFTDVHLDVIRRCDYNGSNLETLVSKGLQTVDGLTVDWVARNLYWTDTGRDMIEVSRIDGSSRKLVVRDDLDEPRAIAVFPSRG</sequence>
<evidence type="ECO:0000256" key="4">
    <source>
        <dbReference type="ARBA" id="ARBA00022737"/>
    </source>
</evidence>
<evidence type="ECO:0000256" key="6">
    <source>
        <dbReference type="ARBA" id="ARBA00023157"/>
    </source>
</evidence>
<dbReference type="InterPro" id="IPR001881">
    <property type="entry name" value="EGF-like_Ca-bd_dom"/>
</dbReference>
<feature type="domain" description="EGF-like" evidence="13">
    <location>
        <begin position="241"/>
        <end position="278"/>
    </location>
</feature>
<feature type="disulfide bond" evidence="9">
    <location>
        <begin position="4"/>
        <end position="22"/>
    </location>
</feature>
<keyword evidence="8" id="KW-0325">Glycoprotein</keyword>
<keyword evidence="14" id="KW-1185">Reference proteome</keyword>
<evidence type="ECO:0000256" key="11">
    <source>
        <dbReference type="SAM" id="MobiDB-lite"/>
    </source>
</evidence>
<comment type="caution">
    <text evidence="9">Lacks conserved residue(s) required for the propagation of feature annotation.</text>
</comment>
<feature type="compositionally biased region" description="Polar residues" evidence="11">
    <location>
        <begin position="426"/>
        <end position="435"/>
    </location>
</feature>
<dbReference type="SMART" id="SM00181">
    <property type="entry name" value="EGF"/>
    <property type="match status" value="2"/>
</dbReference>
<feature type="disulfide bond" evidence="9">
    <location>
        <begin position="16"/>
        <end position="31"/>
    </location>
</feature>
<dbReference type="GeneID" id="106817235"/>
<evidence type="ECO:0000256" key="3">
    <source>
        <dbReference type="ARBA" id="ARBA00022583"/>
    </source>
</evidence>
<feature type="repeat" description="LDL-receptor class B" evidence="10">
    <location>
        <begin position="845"/>
        <end position="887"/>
    </location>
</feature>
<dbReference type="CDD" id="cd00112">
    <property type="entry name" value="LDLa"/>
    <property type="match status" value="1"/>
</dbReference>
<dbReference type="SMART" id="SM00135">
    <property type="entry name" value="LY"/>
    <property type="match status" value="12"/>
</dbReference>
<dbReference type="InterPro" id="IPR023415">
    <property type="entry name" value="LDLR_class-A_CS"/>
</dbReference>
<feature type="repeat" description="LDL-receptor class B" evidence="10">
    <location>
        <begin position="326"/>
        <end position="368"/>
    </location>
</feature>
<evidence type="ECO:0000256" key="9">
    <source>
        <dbReference type="PROSITE-ProRule" id="PRU00124"/>
    </source>
</evidence>
<feature type="repeat" description="LDL-receptor class B" evidence="10">
    <location>
        <begin position="63"/>
        <end position="105"/>
    </location>
</feature>
<dbReference type="InterPro" id="IPR011042">
    <property type="entry name" value="6-blade_b-propeller_TolB-like"/>
</dbReference>
<dbReference type="Gene3D" id="2.10.25.10">
    <property type="entry name" value="Laminin"/>
    <property type="match status" value="1"/>
</dbReference>
<feature type="repeat" description="LDL-receptor class B" evidence="10">
    <location>
        <begin position="632"/>
        <end position="674"/>
    </location>
</feature>
<proteinExistence type="predicted"/>
<feature type="domain" description="EGF-like calcium-binding" evidence="12">
    <location>
        <begin position="757"/>
        <end position="797"/>
    </location>
</feature>
<evidence type="ECO:0000256" key="5">
    <source>
        <dbReference type="ARBA" id="ARBA00023136"/>
    </source>
</evidence>
<feature type="repeat" description="LDL-receptor class B" evidence="10">
    <location>
        <begin position="369"/>
        <end position="411"/>
    </location>
</feature>
<dbReference type="InterPro" id="IPR002172">
    <property type="entry name" value="LDrepeatLR_classA_rpt"/>
</dbReference>
<keyword evidence="2" id="KW-0245">EGF-like domain</keyword>
<keyword evidence="4" id="KW-0677">Repeat</keyword>
<evidence type="ECO:0000256" key="7">
    <source>
        <dbReference type="ARBA" id="ARBA00023170"/>
    </source>
</evidence>
<accession>A0ABM1EYW4</accession>
<evidence type="ECO:0000313" key="14">
    <source>
        <dbReference type="Proteomes" id="UP000695022"/>
    </source>
</evidence>
<evidence type="ECO:0000259" key="13">
    <source>
        <dbReference type="SMART" id="SM00181"/>
    </source>
</evidence>
<feature type="repeat" description="LDL-receptor class B" evidence="10">
    <location>
        <begin position="589"/>
        <end position="631"/>
    </location>
</feature>
<dbReference type="PROSITE" id="PS01209">
    <property type="entry name" value="LDLRA_1"/>
    <property type="match status" value="1"/>
</dbReference>
<dbReference type="Pfam" id="PF00058">
    <property type="entry name" value="Ldl_recept_b"/>
    <property type="match status" value="8"/>
</dbReference>
<comment type="subcellular location">
    <subcellularLocation>
        <location evidence="1">Membrane</location>
        <topology evidence="1">Single-pass membrane protein</topology>
    </subcellularLocation>
</comment>
<gene>
    <name evidence="15" type="primary">LOC106817235</name>
</gene>
<feature type="domain" description="EGF-like calcium-binding" evidence="12">
    <location>
        <begin position="238"/>
        <end position="278"/>
    </location>
</feature>
<dbReference type="PANTHER" id="PTHR46513:SF44">
    <property type="entry name" value="LDL RECEPTOR RELATED PROTEIN 4"/>
    <property type="match status" value="1"/>
</dbReference>
<keyword evidence="3" id="KW-0254">Endocytosis</keyword>
<feature type="repeat" description="LDL-receptor class B" evidence="10">
    <location>
        <begin position="106"/>
        <end position="149"/>
    </location>
</feature>
<dbReference type="InterPro" id="IPR000033">
    <property type="entry name" value="LDLR_classB_rpt"/>
</dbReference>
<keyword evidence="5" id="KW-0472">Membrane</keyword>
<dbReference type="PROSITE" id="PS50068">
    <property type="entry name" value="LDLRA_2"/>
    <property type="match status" value="1"/>
</dbReference>
<evidence type="ECO:0000256" key="8">
    <source>
        <dbReference type="ARBA" id="ARBA00023180"/>
    </source>
</evidence>
<feature type="repeat" description="LDL-receptor class B" evidence="10">
    <location>
        <begin position="888"/>
        <end position="930"/>
    </location>
</feature>
<feature type="domain" description="EGF-like" evidence="13">
    <location>
        <begin position="760"/>
        <end position="797"/>
    </location>
</feature>
<reference evidence="15" key="1">
    <citation type="submission" date="2025-08" db="UniProtKB">
        <authorList>
            <consortium name="RefSeq"/>
        </authorList>
    </citation>
    <scope>IDENTIFICATION</scope>
</reference>
<dbReference type="InterPro" id="IPR000742">
    <property type="entry name" value="EGF"/>
</dbReference>
<dbReference type="SUPFAM" id="SSF57424">
    <property type="entry name" value="LDL receptor-like module"/>
    <property type="match status" value="1"/>
</dbReference>
<feature type="repeat" description="LDL-receptor class B" evidence="10">
    <location>
        <begin position="150"/>
        <end position="192"/>
    </location>
</feature>
<evidence type="ECO:0000313" key="15">
    <source>
        <dbReference type="RefSeq" id="XP_014677385.1"/>
    </source>
</evidence>
<dbReference type="InterPro" id="IPR036055">
    <property type="entry name" value="LDL_receptor-like_sf"/>
</dbReference>
<dbReference type="SUPFAM" id="SSF63825">
    <property type="entry name" value="YWTD domain"/>
    <property type="match status" value="4"/>
</dbReference>
<protein>
    <submittedName>
        <fullName evidence="15">Low-density lipoprotein receptor-related protein 4-like</fullName>
    </submittedName>
</protein>
<dbReference type="SMART" id="SM00192">
    <property type="entry name" value="LDLa"/>
    <property type="match status" value="1"/>
</dbReference>
<evidence type="ECO:0000256" key="10">
    <source>
        <dbReference type="PROSITE-ProRule" id="PRU00461"/>
    </source>
</evidence>
<dbReference type="RefSeq" id="XP_014677385.1">
    <property type="nucleotide sequence ID" value="XM_014821899.1"/>
</dbReference>
<evidence type="ECO:0000256" key="2">
    <source>
        <dbReference type="ARBA" id="ARBA00022536"/>
    </source>
</evidence>
<dbReference type="Pfam" id="PF00057">
    <property type="entry name" value="Ldl_recept_a"/>
    <property type="match status" value="1"/>
</dbReference>
<evidence type="ECO:0000259" key="12">
    <source>
        <dbReference type="SMART" id="SM00179"/>
    </source>
</evidence>
<name>A0ABM1EYW4_PRICU</name>
<keyword evidence="7" id="KW-0675">Receptor</keyword>